<dbReference type="RefSeq" id="XP_007691644.1">
    <property type="nucleotide sequence ID" value="XM_007693454.1"/>
</dbReference>
<sequence>MSTAGVVWFDGTGRDKGTVGEASLTGGDVEKAASEGSGARLWLCSRLADVQRGAQPMASRRILPQRQWAVAELECEWQWQQQQQQLGRHYPLPTTHVLAARTRHDGNSAAAD</sequence>
<keyword evidence="2" id="KW-1185">Reference proteome</keyword>
<protein>
    <submittedName>
        <fullName evidence="1">Uncharacterized protein</fullName>
    </submittedName>
</protein>
<dbReference type="HOGENOM" id="CLU_2145414_0_0_1"/>
<reference evidence="1 2" key="1">
    <citation type="journal article" date="2013" name="PLoS Genet.">
        <title>Comparative genome structure, secondary metabolite, and effector coding capacity across Cochliobolus pathogens.</title>
        <authorList>
            <person name="Condon B.J."/>
            <person name="Leng Y."/>
            <person name="Wu D."/>
            <person name="Bushley K.E."/>
            <person name="Ohm R.A."/>
            <person name="Otillar R."/>
            <person name="Martin J."/>
            <person name="Schackwitz W."/>
            <person name="Grimwood J."/>
            <person name="MohdZainudin N."/>
            <person name="Xue C."/>
            <person name="Wang R."/>
            <person name="Manning V.A."/>
            <person name="Dhillon B."/>
            <person name="Tu Z.J."/>
            <person name="Steffenson B.J."/>
            <person name="Salamov A."/>
            <person name="Sun H."/>
            <person name="Lowry S."/>
            <person name="LaButti K."/>
            <person name="Han J."/>
            <person name="Copeland A."/>
            <person name="Lindquist E."/>
            <person name="Barry K."/>
            <person name="Schmutz J."/>
            <person name="Baker S.E."/>
            <person name="Ciuffetti L.M."/>
            <person name="Grigoriev I.V."/>
            <person name="Zhong S."/>
            <person name="Turgeon B.G."/>
        </authorList>
    </citation>
    <scope>NUCLEOTIDE SEQUENCE [LARGE SCALE GENOMIC DNA]</scope>
    <source>
        <strain evidence="1 2">ATCC 44560</strain>
    </source>
</reference>
<dbReference type="AlphaFoldDB" id="W6ZE88"/>
<proteinExistence type="predicted"/>
<dbReference type="Proteomes" id="UP000054032">
    <property type="component" value="Unassembled WGS sequence"/>
</dbReference>
<evidence type="ECO:0000313" key="1">
    <source>
        <dbReference type="EMBL" id="EUC41841.1"/>
    </source>
</evidence>
<dbReference type="EMBL" id="KI964084">
    <property type="protein sequence ID" value="EUC41841.1"/>
    <property type="molecule type" value="Genomic_DNA"/>
</dbReference>
<dbReference type="GeneID" id="19121507"/>
<accession>W6ZE88</accession>
<dbReference type="KEGG" id="bor:COCMIDRAFT_29460"/>
<dbReference type="OrthoDB" id="10493578at2759"/>
<name>W6ZE88_COCMI</name>
<gene>
    <name evidence="1" type="ORF">COCMIDRAFT_29460</name>
</gene>
<organism evidence="1 2">
    <name type="scientific">Bipolaris oryzae ATCC 44560</name>
    <dbReference type="NCBI Taxonomy" id="930090"/>
    <lineage>
        <taxon>Eukaryota</taxon>
        <taxon>Fungi</taxon>
        <taxon>Dikarya</taxon>
        <taxon>Ascomycota</taxon>
        <taxon>Pezizomycotina</taxon>
        <taxon>Dothideomycetes</taxon>
        <taxon>Pleosporomycetidae</taxon>
        <taxon>Pleosporales</taxon>
        <taxon>Pleosporineae</taxon>
        <taxon>Pleosporaceae</taxon>
        <taxon>Bipolaris</taxon>
    </lineage>
</organism>
<evidence type="ECO:0000313" key="2">
    <source>
        <dbReference type="Proteomes" id="UP000054032"/>
    </source>
</evidence>